<sequence>MSEDGRRSRSTPSSSSTAFPNQFLSPTLNPCLKEGLCLLINGGNEALVASRNNELQSYEKKIDESEAALISIGPCPVLSCTKHHFKVSADWRYPMLHSGLYSKCLVSSAGVIQPPPLLYPTEKRDSAYLYGRSLHPGNWTSEIHSVSKVARMTRPNRGRMLPRR</sequence>
<gene>
    <name evidence="2" type="ORF">AVEN_181935_1</name>
</gene>
<comment type="caution">
    <text evidence="2">The sequence shown here is derived from an EMBL/GenBank/DDBJ whole genome shotgun (WGS) entry which is preliminary data.</text>
</comment>
<keyword evidence="3" id="KW-1185">Reference proteome</keyword>
<evidence type="ECO:0000313" key="2">
    <source>
        <dbReference type="EMBL" id="GBO04338.1"/>
    </source>
</evidence>
<evidence type="ECO:0000256" key="1">
    <source>
        <dbReference type="SAM" id="MobiDB-lite"/>
    </source>
</evidence>
<name>A0A4Y2TUX1_ARAVE</name>
<reference evidence="2 3" key="1">
    <citation type="journal article" date="2019" name="Sci. Rep.">
        <title>Orb-weaving spider Araneus ventricosus genome elucidates the spidroin gene catalogue.</title>
        <authorList>
            <person name="Kono N."/>
            <person name="Nakamura H."/>
            <person name="Ohtoshi R."/>
            <person name="Moran D.A.P."/>
            <person name="Shinohara A."/>
            <person name="Yoshida Y."/>
            <person name="Fujiwara M."/>
            <person name="Mori M."/>
            <person name="Tomita M."/>
            <person name="Arakawa K."/>
        </authorList>
    </citation>
    <scope>NUCLEOTIDE SEQUENCE [LARGE SCALE GENOMIC DNA]</scope>
</reference>
<evidence type="ECO:0000313" key="3">
    <source>
        <dbReference type="Proteomes" id="UP000499080"/>
    </source>
</evidence>
<proteinExistence type="predicted"/>
<accession>A0A4Y2TUX1</accession>
<organism evidence="2 3">
    <name type="scientific">Araneus ventricosus</name>
    <name type="common">Orbweaver spider</name>
    <name type="synonym">Epeira ventricosa</name>
    <dbReference type="NCBI Taxonomy" id="182803"/>
    <lineage>
        <taxon>Eukaryota</taxon>
        <taxon>Metazoa</taxon>
        <taxon>Ecdysozoa</taxon>
        <taxon>Arthropoda</taxon>
        <taxon>Chelicerata</taxon>
        <taxon>Arachnida</taxon>
        <taxon>Araneae</taxon>
        <taxon>Araneomorphae</taxon>
        <taxon>Entelegynae</taxon>
        <taxon>Araneoidea</taxon>
        <taxon>Araneidae</taxon>
        <taxon>Araneus</taxon>
    </lineage>
</organism>
<dbReference type="EMBL" id="BGPR01031328">
    <property type="protein sequence ID" value="GBO04338.1"/>
    <property type="molecule type" value="Genomic_DNA"/>
</dbReference>
<feature type="region of interest" description="Disordered" evidence="1">
    <location>
        <begin position="1"/>
        <end position="21"/>
    </location>
</feature>
<protein>
    <submittedName>
        <fullName evidence="2">Uncharacterized protein</fullName>
    </submittedName>
</protein>
<dbReference type="Proteomes" id="UP000499080">
    <property type="component" value="Unassembled WGS sequence"/>
</dbReference>
<dbReference type="AlphaFoldDB" id="A0A4Y2TUX1"/>